<organism evidence="2 3">
    <name type="scientific">Amycolatopsis sacchari</name>
    <dbReference type="NCBI Taxonomy" id="115433"/>
    <lineage>
        <taxon>Bacteria</taxon>
        <taxon>Bacillati</taxon>
        <taxon>Actinomycetota</taxon>
        <taxon>Actinomycetes</taxon>
        <taxon>Pseudonocardiales</taxon>
        <taxon>Pseudonocardiaceae</taxon>
        <taxon>Amycolatopsis</taxon>
    </lineage>
</organism>
<dbReference type="RefSeq" id="WP_091508664.1">
    <property type="nucleotide sequence ID" value="NZ_CBDQZW010000008.1"/>
</dbReference>
<gene>
    <name evidence="2" type="ORF">SAMN05421835_10994</name>
</gene>
<dbReference type="Proteomes" id="UP000199025">
    <property type="component" value="Unassembled WGS sequence"/>
</dbReference>
<feature type="domain" description="DUF4097" evidence="1">
    <location>
        <begin position="16"/>
        <end position="212"/>
    </location>
</feature>
<proteinExistence type="predicted"/>
<dbReference type="AlphaFoldDB" id="A0A1I3UMZ7"/>
<sequence length="236" mass="24270">MTVFTTPQPIKATVTTAGARVRVTAGERQDTVVLVEPGDRTNNADVKVAERVKVEFADGALSVKTTKSGQRIGSVDITIALPAGSTLVLSTARTGVHAEGRFGDCALDAASSEVRLDQVGALRGQFGSSRISVGQASSDVEILGSSGSVDLDRVDGDVVVKVSDCPIRIGRMTRGRAELANASGGIDVGIGDGAARVDANSTKGSVRSSVPARDDAAVQVHARTRLDDIVIHPAAV</sequence>
<dbReference type="EMBL" id="FORP01000009">
    <property type="protein sequence ID" value="SFJ83127.1"/>
    <property type="molecule type" value="Genomic_DNA"/>
</dbReference>
<dbReference type="Pfam" id="PF13349">
    <property type="entry name" value="DUF4097"/>
    <property type="match status" value="1"/>
</dbReference>
<keyword evidence="3" id="KW-1185">Reference proteome</keyword>
<reference evidence="2 3" key="1">
    <citation type="submission" date="2016-10" db="EMBL/GenBank/DDBJ databases">
        <authorList>
            <person name="de Groot N.N."/>
        </authorList>
    </citation>
    <scope>NUCLEOTIDE SEQUENCE [LARGE SCALE GENOMIC DNA]</scope>
    <source>
        <strain evidence="2 3">DSM 44468</strain>
    </source>
</reference>
<protein>
    <submittedName>
        <fullName evidence="2">Putative adhesin</fullName>
    </submittedName>
</protein>
<name>A0A1I3UMZ7_9PSEU</name>
<accession>A0A1I3UMZ7</accession>
<dbReference type="OrthoDB" id="3252095at2"/>
<dbReference type="STRING" id="115433.SAMN05421835_10994"/>
<evidence type="ECO:0000259" key="1">
    <source>
        <dbReference type="Pfam" id="PF13349"/>
    </source>
</evidence>
<dbReference type="InterPro" id="IPR025164">
    <property type="entry name" value="Toastrack_DUF4097"/>
</dbReference>
<evidence type="ECO:0000313" key="2">
    <source>
        <dbReference type="EMBL" id="SFJ83127.1"/>
    </source>
</evidence>
<evidence type="ECO:0000313" key="3">
    <source>
        <dbReference type="Proteomes" id="UP000199025"/>
    </source>
</evidence>